<dbReference type="EMBL" id="CM043019">
    <property type="protein sequence ID" value="KAI4460873.1"/>
    <property type="molecule type" value="Genomic_DNA"/>
</dbReference>
<name>A0ACB9T232_HOLOL</name>
<accession>A0ACB9T232</accession>
<dbReference type="Proteomes" id="UP001056778">
    <property type="component" value="Chromosome 5"/>
</dbReference>
<evidence type="ECO:0000313" key="1">
    <source>
        <dbReference type="EMBL" id="KAI4460873.1"/>
    </source>
</evidence>
<sequence>MIFTRLIGIRCYTRIRSYCQKERTGLCPPNQFCRKGDQGETHTHQGDVQPKDHEIFEVLGTTEELLCFLGIAKEHAREANHIYVDKLKRIQTLVIEIQTCLMKYKDNSEKNITHLHIKELEDWTKTYERELPPPENYIIPGGGLTAASLHLSRAACRKAERRVIPFVRRGEISQPVQVYLNRLSDFLLILSRIAAKLDKQNEHIYVPIEGGKQKNKNNP</sequence>
<reference evidence="1" key="1">
    <citation type="submission" date="2022-04" db="EMBL/GenBank/DDBJ databases">
        <title>Chromosome-scale genome assembly of Holotrichia oblita Faldermann.</title>
        <authorList>
            <person name="Rongchong L."/>
        </authorList>
    </citation>
    <scope>NUCLEOTIDE SEQUENCE</scope>
    <source>
        <strain evidence="1">81SQS9</strain>
    </source>
</reference>
<organism evidence="1 2">
    <name type="scientific">Holotrichia oblita</name>
    <name type="common">Chafer beetle</name>
    <dbReference type="NCBI Taxonomy" id="644536"/>
    <lineage>
        <taxon>Eukaryota</taxon>
        <taxon>Metazoa</taxon>
        <taxon>Ecdysozoa</taxon>
        <taxon>Arthropoda</taxon>
        <taxon>Hexapoda</taxon>
        <taxon>Insecta</taxon>
        <taxon>Pterygota</taxon>
        <taxon>Neoptera</taxon>
        <taxon>Endopterygota</taxon>
        <taxon>Coleoptera</taxon>
        <taxon>Polyphaga</taxon>
        <taxon>Scarabaeiformia</taxon>
        <taxon>Scarabaeidae</taxon>
        <taxon>Melolonthinae</taxon>
        <taxon>Holotrichia</taxon>
    </lineage>
</organism>
<proteinExistence type="predicted"/>
<keyword evidence="2" id="KW-1185">Reference proteome</keyword>
<protein>
    <submittedName>
        <fullName evidence="1">Corrinoid adenosyltransferase</fullName>
    </submittedName>
</protein>
<comment type="caution">
    <text evidence="1">The sequence shown here is derived from an EMBL/GenBank/DDBJ whole genome shotgun (WGS) entry which is preliminary data.</text>
</comment>
<evidence type="ECO:0000313" key="2">
    <source>
        <dbReference type="Proteomes" id="UP001056778"/>
    </source>
</evidence>
<gene>
    <name evidence="1" type="ORF">MML48_5g00021166</name>
</gene>